<feature type="domain" description="EamA" evidence="6">
    <location>
        <begin position="4"/>
        <end position="111"/>
    </location>
</feature>
<reference evidence="7" key="1">
    <citation type="submission" date="2021-10" db="EMBL/GenBank/DDBJ databases">
        <title>Tropical sea cucumber genome reveals ecological adaptation and Cuvierian tubules defense mechanism.</title>
        <authorList>
            <person name="Chen T."/>
        </authorList>
    </citation>
    <scope>NUCLEOTIDE SEQUENCE</scope>
    <source>
        <strain evidence="7">Nanhai2018</strain>
        <tissue evidence="7">Muscle</tissue>
    </source>
</reference>
<feature type="transmembrane region" description="Helical" evidence="5">
    <location>
        <begin position="6"/>
        <end position="28"/>
    </location>
</feature>
<dbReference type="PANTHER" id="PTHR22911:SF6">
    <property type="entry name" value="SOLUTE CARRIER FAMILY 35 MEMBER G1"/>
    <property type="match status" value="1"/>
</dbReference>
<evidence type="ECO:0000256" key="2">
    <source>
        <dbReference type="ARBA" id="ARBA00022692"/>
    </source>
</evidence>
<gene>
    <name evidence="7" type="ORF">HOLleu_13086</name>
</gene>
<evidence type="ECO:0000313" key="7">
    <source>
        <dbReference type="EMBL" id="KAJ8042100.1"/>
    </source>
</evidence>
<dbReference type="SUPFAM" id="SSF103481">
    <property type="entry name" value="Multidrug resistance efflux transporter EmrE"/>
    <property type="match status" value="2"/>
</dbReference>
<feature type="transmembrane region" description="Helical" evidence="5">
    <location>
        <begin position="129"/>
        <end position="149"/>
    </location>
</feature>
<keyword evidence="2 5" id="KW-0812">Transmembrane</keyword>
<dbReference type="Proteomes" id="UP001152320">
    <property type="component" value="Chromosome 5"/>
</dbReference>
<feature type="transmembrane region" description="Helical" evidence="5">
    <location>
        <begin position="70"/>
        <end position="88"/>
    </location>
</feature>
<keyword evidence="8" id="KW-1185">Reference proteome</keyword>
<feature type="transmembrane region" description="Helical" evidence="5">
    <location>
        <begin position="40"/>
        <end position="64"/>
    </location>
</feature>
<evidence type="ECO:0000256" key="4">
    <source>
        <dbReference type="ARBA" id="ARBA00023136"/>
    </source>
</evidence>
<dbReference type="Gene3D" id="1.10.3730.20">
    <property type="match status" value="1"/>
</dbReference>
<accession>A0A9Q1CBW6</accession>
<feature type="transmembrane region" description="Helical" evidence="5">
    <location>
        <begin position="221"/>
        <end position="241"/>
    </location>
</feature>
<proteinExistence type="predicted"/>
<evidence type="ECO:0000313" key="8">
    <source>
        <dbReference type="Proteomes" id="UP001152320"/>
    </source>
</evidence>
<feature type="transmembrane region" description="Helical" evidence="5">
    <location>
        <begin position="192"/>
        <end position="214"/>
    </location>
</feature>
<evidence type="ECO:0000259" key="6">
    <source>
        <dbReference type="Pfam" id="PF00892"/>
    </source>
</evidence>
<dbReference type="EMBL" id="JAIZAY010000005">
    <property type="protein sequence ID" value="KAJ8042100.1"/>
    <property type="molecule type" value="Genomic_DNA"/>
</dbReference>
<sequence>MTTDLNPFQISVMTFPVPLLGSLLLIVCKRISPVWNFKVMLLHVVAGISLFSAVCCLTFSYEYIPLGDAVAISFVSLILVGILSWIILREPLRLYDLALAFTALAGVVCIARPSFIFGSSDKKHSNNNTLLGAAFALGTAFSSSVMMVSVRKLSQLGEHSLLTSFANDLIILLFNDIICLATREWQSTDMTIWLWCLGGGAAFLVGQVTFYIALSTESATLVNIVATLQIVLSFILEFLFFHIVPSWTSAVGGGLIMLASVGAVAKKPVEDEQQTSE</sequence>
<keyword evidence="3 5" id="KW-1133">Transmembrane helix</keyword>
<dbReference type="PANTHER" id="PTHR22911">
    <property type="entry name" value="ACYL-MALONYL CONDENSING ENZYME-RELATED"/>
    <property type="match status" value="1"/>
</dbReference>
<protein>
    <submittedName>
        <fullName evidence="7">Solute carrier family 35 member G1</fullName>
    </submittedName>
</protein>
<evidence type="ECO:0000256" key="1">
    <source>
        <dbReference type="ARBA" id="ARBA00004141"/>
    </source>
</evidence>
<dbReference type="InterPro" id="IPR037185">
    <property type="entry name" value="EmrE-like"/>
</dbReference>
<comment type="caution">
    <text evidence="7">The sequence shown here is derived from an EMBL/GenBank/DDBJ whole genome shotgun (WGS) entry which is preliminary data.</text>
</comment>
<evidence type="ECO:0000256" key="5">
    <source>
        <dbReference type="SAM" id="Phobius"/>
    </source>
</evidence>
<organism evidence="7 8">
    <name type="scientific">Holothuria leucospilota</name>
    <name type="common">Black long sea cucumber</name>
    <name type="synonym">Mertensiothuria leucospilota</name>
    <dbReference type="NCBI Taxonomy" id="206669"/>
    <lineage>
        <taxon>Eukaryota</taxon>
        <taxon>Metazoa</taxon>
        <taxon>Echinodermata</taxon>
        <taxon>Eleutherozoa</taxon>
        <taxon>Echinozoa</taxon>
        <taxon>Holothuroidea</taxon>
        <taxon>Aspidochirotacea</taxon>
        <taxon>Aspidochirotida</taxon>
        <taxon>Holothuriidae</taxon>
        <taxon>Holothuria</taxon>
    </lineage>
</organism>
<dbReference type="OrthoDB" id="306876at2759"/>
<feature type="domain" description="EamA" evidence="6">
    <location>
        <begin position="131"/>
        <end position="262"/>
    </location>
</feature>
<feature type="transmembrane region" description="Helical" evidence="5">
    <location>
        <begin position="95"/>
        <end position="117"/>
    </location>
</feature>
<evidence type="ECO:0000256" key="3">
    <source>
        <dbReference type="ARBA" id="ARBA00022989"/>
    </source>
</evidence>
<dbReference type="Pfam" id="PF00892">
    <property type="entry name" value="EamA"/>
    <property type="match status" value="2"/>
</dbReference>
<dbReference type="InterPro" id="IPR000620">
    <property type="entry name" value="EamA_dom"/>
</dbReference>
<comment type="subcellular location">
    <subcellularLocation>
        <location evidence="1">Membrane</location>
        <topology evidence="1">Multi-pass membrane protein</topology>
    </subcellularLocation>
</comment>
<keyword evidence="4 5" id="KW-0472">Membrane</keyword>
<dbReference type="GO" id="GO:0016020">
    <property type="term" value="C:membrane"/>
    <property type="evidence" value="ECO:0007669"/>
    <property type="project" value="UniProtKB-SubCell"/>
</dbReference>
<name>A0A9Q1CBW6_HOLLE</name>
<dbReference type="AlphaFoldDB" id="A0A9Q1CBW6"/>
<feature type="transmembrane region" description="Helical" evidence="5">
    <location>
        <begin position="247"/>
        <end position="265"/>
    </location>
</feature>